<reference evidence="2 3" key="2">
    <citation type="journal article" date="2011" name="Mol. Biol. Evol.">
        <title>Unity in variety--the pan-genome of the Chlamydiae.</title>
        <authorList>
            <person name="Collingro A."/>
            <person name="Tischler P."/>
            <person name="Weinmaier T."/>
            <person name="Penz T."/>
            <person name="Heinz E."/>
            <person name="Brunham R.C."/>
            <person name="Read T.D."/>
            <person name="Bavoil P.M."/>
            <person name="Sachse K."/>
            <person name="Kahane S."/>
            <person name="Friedman M.G."/>
            <person name="Rattei T."/>
            <person name="Myers G.S."/>
            <person name="Horn M."/>
        </authorList>
    </citation>
    <scope>NUCLEOTIDE SEQUENCE [LARGE SCALE GENOMIC DNA]</scope>
    <source>
        <strain evidence="3">ATCC VR-1471 / Z</strain>
    </source>
</reference>
<dbReference type="HOGENOM" id="CLU_670295_0_0_0"/>
<dbReference type="RefSeq" id="WP_013943876.1">
    <property type="nucleotide sequence ID" value="NC_015713.1"/>
</dbReference>
<dbReference type="EMBL" id="FR872582">
    <property type="protein sequence ID" value="CCB89410.1"/>
    <property type="molecule type" value="Genomic_DNA"/>
</dbReference>
<gene>
    <name evidence="2" type="ordered locus">SNE_A15330</name>
</gene>
<proteinExistence type="predicted"/>
<keyword evidence="3" id="KW-1185">Reference proteome</keyword>
<feature type="chain" id="PRO_5003379279" description="DUF1207 domain-containing protein" evidence="1">
    <location>
        <begin position="23"/>
        <end position="398"/>
    </location>
</feature>
<evidence type="ECO:0008006" key="4">
    <source>
        <dbReference type="Google" id="ProtNLM"/>
    </source>
</evidence>
<evidence type="ECO:0000313" key="3">
    <source>
        <dbReference type="Proteomes" id="UP000000496"/>
    </source>
</evidence>
<sequence length="398" mass="46191">MKKKRIGIFFCLLLAGALKLQAVEPIPIDELLAETPPSRTDSIPRQHIENEEDAYLEGYIQAMVNSHYYEFDVLVYVENGDVYLYNLPKNDLIKSSIIRFVTDMPGVKSVTEVDKFPEAKLEKLEKREVKPQISGVWFPQTTVLYPPMIANPMETIYSAAYRIGDHIMGKNTIAVSLGDDFPIYRWRNVFCWKGDLQIDIQAGIWSVFNMGAGGRDGEFAELVNTDYLVGIPLSYAVNKWAFRLRVYHISSHLGDEYMVNHPGVKRLNPSMEAIDFFTAYQVTKNLRFYIGPGWVFHSDSTFHIDPFYIEYGGEARFWGTKNFYHKLYGTFFFAFYIRNWQVNHWQFDVSPMLGYEWSKLQGVGRKMRIFINYHNGYSEGQFFKERTSYGGFGLSWGF</sequence>
<dbReference type="STRING" id="331113.SNE_A15330"/>
<dbReference type="KEGG" id="sng:SNE_A15330"/>
<dbReference type="Pfam" id="PF06727">
    <property type="entry name" value="DUF1207"/>
    <property type="match status" value="1"/>
</dbReference>
<evidence type="ECO:0000313" key="2">
    <source>
        <dbReference type="EMBL" id="CCB89410.1"/>
    </source>
</evidence>
<organism evidence="2 3">
    <name type="scientific">Simkania negevensis (strain ATCC VR-1471 / DSM 27360 / Z)</name>
    <dbReference type="NCBI Taxonomy" id="331113"/>
    <lineage>
        <taxon>Bacteria</taxon>
        <taxon>Pseudomonadati</taxon>
        <taxon>Chlamydiota</taxon>
        <taxon>Chlamydiia</taxon>
        <taxon>Parachlamydiales</taxon>
        <taxon>Simkaniaceae</taxon>
        <taxon>Simkania</taxon>
    </lineage>
</organism>
<keyword evidence="1" id="KW-0732">Signal</keyword>
<feature type="signal peptide" evidence="1">
    <location>
        <begin position="1"/>
        <end position="22"/>
    </location>
</feature>
<dbReference type="InterPro" id="IPR009599">
    <property type="entry name" value="DUF1207"/>
</dbReference>
<accession>F8L995</accession>
<protein>
    <recommendedName>
        <fullName evidence="4">DUF1207 domain-containing protein</fullName>
    </recommendedName>
</protein>
<dbReference type="AlphaFoldDB" id="F8L995"/>
<dbReference type="Proteomes" id="UP000000496">
    <property type="component" value="Chromosome gsn.131"/>
</dbReference>
<reference key="1">
    <citation type="journal article" date="2011" name="Mol. Biol. Evol.">
        <title>Unity in variety -- the pan-genome of the Chlamydiae.</title>
        <authorList>
            <person name="Collingro A."/>
            <person name="Tischler P."/>
            <person name="Weinmaier T."/>
            <person name="Penz T."/>
            <person name="Heinz E."/>
            <person name="Brunham R.C."/>
            <person name="Read T.D."/>
            <person name="Bavoil P.M."/>
            <person name="Sachse K."/>
            <person name="Kahane S."/>
            <person name="Friedman M.G."/>
            <person name="Rattei T."/>
            <person name="Myers G.S.A."/>
            <person name="Horn M."/>
        </authorList>
    </citation>
    <scope>NUCLEOTIDE SEQUENCE</scope>
    <source>
        <strain>Z</strain>
    </source>
</reference>
<dbReference type="eggNOG" id="ENOG50327AV">
    <property type="taxonomic scope" value="Bacteria"/>
</dbReference>
<dbReference type="OrthoDB" id="238106at2"/>
<name>F8L995_SIMNZ</name>
<evidence type="ECO:0000256" key="1">
    <source>
        <dbReference type="SAM" id="SignalP"/>
    </source>
</evidence>